<evidence type="ECO:0000313" key="3">
    <source>
        <dbReference type="Proteomes" id="UP000030700"/>
    </source>
</evidence>
<dbReference type="Gene3D" id="3.40.50.10490">
    <property type="entry name" value="Glucose-6-phosphate isomerase like protein, domain 1"/>
    <property type="match status" value="1"/>
</dbReference>
<dbReference type="PANTHER" id="PTHR30390">
    <property type="entry name" value="SEDOHEPTULOSE 7-PHOSPHATE ISOMERASE / DNAA INITIATOR-ASSOCIATING FACTOR FOR REPLICATION INITIATION"/>
    <property type="match status" value="1"/>
</dbReference>
<dbReference type="SUPFAM" id="SSF53697">
    <property type="entry name" value="SIS domain"/>
    <property type="match status" value="1"/>
</dbReference>
<evidence type="ECO:0000313" key="2">
    <source>
        <dbReference type="EMBL" id="GAK53062.1"/>
    </source>
</evidence>
<dbReference type="Proteomes" id="UP000030700">
    <property type="component" value="Unassembled WGS sequence"/>
</dbReference>
<dbReference type="STRING" id="1499966.U14_04321"/>
<dbReference type="InterPro" id="IPR001347">
    <property type="entry name" value="SIS_dom"/>
</dbReference>
<dbReference type="PROSITE" id="PS51464">
    <property type="entry name" value="SIS"/>
    <property type="match status" value="1"/>
</dbReference>
<feature type="domain" description="SIS" evidence="1">
    <location>
        <begin position="56"/>
        <end position="236"/>
    </location>
</feature>
<keyword evidence="2" id="KW-0413">Isomerase</keyword>
<dbReference type="InterPro" id="IPR050099">
    <property type="entry name" value="SIS_GmhA/DiaA_subfam"/>
</dbReference>
<dbReference type="Pfam" id="PF13580">
    <property type="entry name" value="SIS_2"/>
    <property type="match status" value="1"/>
</dbReference>
<dbReference type="GO" id="GO:1901135">
    <property type="term" value="P:carbohydrate derivative metabolic process"/>
    <property type="evidence" value="ECO:0007669"/>
    <property type="project" value="InterPro"/>
</dbReference>
<dbReference type="InterPro" id="IPR046348">
    <property type="entry name" value="SIS_dom_sf"/>
</dbReference>
<evidence type="ECO:0000259" key="1">
    <source>
        <dbReference type="PROSITE" id="PS51464"/>
    </source>
</evidence>
<dbReference type="EMBL" id="DF820459">
    <property type="protein sequence ID" value="GAK53062.1"/>
    <property type="molecule type" value="Genomic_DNA"/>
</dbReference>
<organism evidence="2">
    <name type="scientific">Candidatus Moduliflexus flocculans</name>
    <dbReference type="NCBI Taxonomy" id="1499966"/>
    <lineage>
        <taxon>Bacteria</taxon>
        <taxon>Candidatus Moduliflexota</taxon>
        <taxon>Candidatus Moduliflexia</taxon>
        <taxon>Candidatus Moduliflexales</taxon>
        <taxon>Candidatus Moduliflexaceae</taxon>
    </lineage>
</organism>
<sequence>MKISPLTDTLPIDIELIYQDMCEQFPEEARHLHHALEQHTFLAPLLGKFLQAFHLLEQGFRAGKMLYLCGNGGSFSDCIHIAGELMKTFKLPRPLNADEQNAFAGLAHGDLLAEHLQKGLPCMVLGLNPALSSAILNDSKASGMQYAQELYCLGKPGDVLLAISTSGNAQNVLLAVSTAKALGMAVIGLTGRMGGLLTQMADISLNVTESETYKIQEQHVIVYHLLCLLLESRFFLSPSLPACYAD</sequence>
<dbReference type="GO" id="GO:0097367">
    <property type="term" value="F:carbohydrate derivative binding"/>
    <property type="evidence" value="ECO:0007669"/>
    <property type="project" value="InterPro"/>
</dbReference>
<dbReference type="InterPro" id="IPR035461">
    <property type="entry name" value="GmhA/DiaA"/>
</dbReference>
<dbReference type="HOGENOM" id="CLU_080999_2_0_0"/>
<gene>
    <name evidence="2" type="ORF">U14_04321</name>
</gene>
<dbReference type="CDD" id="cd05006">
    <property type="entry name" value="SIS_GmhA"/>
    <property type="match status" value="1"/>
</dbReference>
<dbReference type="AlphaFoldDB" id="A0A0S6W4Y8"/>
<dbReference type="GO" id="GO:0016853">
    <property type="term" value="F:isomerase activity"/>
    <property type="evidence" value="ECO:0007669"/>
    <property type="project" value="UniProtKB-KW"/>
</dbReference>
<proteinExistence type="predicted"/>
<name>A0A0S6W4Y8_9BACT</name>
<keyword evidence="3" id="KW-1185">Reference proteome</keyword>
<accession>A0A0S6W4Y8</accession>
<reference evidence="2" key="1">
    <citation type="journal article" date="2015" name="PeerJ">
        <title>First genomic representation of candidate bacterial phylum KSB3 points to enhanced environmental sensing as a trigger of wastewater bulking.</title>
        <authorList>
            <person name="Sekiguchi Y."/>
            <person name="Ohashi A."/>
            <person name="Parks D.H."/>
            <person name="Yamauchi T."/>
            <person name="Tyson G.W."/>
            <person name="Hugenholtz P."/>
        </authorList>
    </citation>
    <scope>NUCLEOTIDE SEQUENCE [LARGE SCALE GENOMIC DNA]</scope>
</reference>
<protein>
    <submittedName>
        <fullName evidence="2">Phosphoheptose isomerase</fullName>
    </submittedName>
</protein>